<gene>
    <name evidence="3" type="ORF">SAMN02745781_00307</name>
</gene>
<dbReference type="AlphaFoldDB" id="A0A1M4TGF1"/>
<dbReference type="Proteomes" id="UP000184159">
    <property type="component" value="Unassembled WGS sequence"/>
</dbReference>
<organism evidence="3 4">
    <name type="scientific">Vibrio gazogenes DSM 21264 = NBRC 103151</name>
    <dbReference type="NCBI Taxonomy" id="1123492"/>
    <lineage>
        <taxon>Bacteria</taxon>
        <taxon>Pseudomonadati</taxon>
        <taxon>Pseudomonadota</taxon>
        <taxon>Gammaproteobacteria</taxon>
        <taxon>Vibrionales</taxon>
        <taxon>Vibrionaceae</taxon>
        <taxon>Vibrio</taxon>
    </lineage>
</organism>
<feature type="transmembrane region" description="Helical" evidence="1">
    <location>
        <begin position="217"/>
        <end position="236"/>
    </location>
</feature>
<dbReference type="EMBL" id="FQUH01000001">
    <property type="protein sequence ID" value="SHE43377.1"/>
    <property type="molecule type" value="Genomic_DNA"/>
</dbReference>
<proteinExistence type="predicted"/>
<dbReference type="InterPro" id="IPR017732">
    <property type="entry name" value="T4/T6SS_DotU"/>
</dbReference>
<name>A0A1M4TGF1_VIBGA</name>
<sequence>MPQSSLNLVELTTEFYQKIATVKNWIQDEQLLVEAKLILKLQEPPTHEDAAHAMSLFLCQWLNQQRQYWTAKLSERQAIIFDQACFALAAMADEIFILELDWIGQAYWSDVLLEDYFYQSCSAGGTLYRQFDRLLQGSKHDSFEIQLASVYLLVLRLGFAGQYRDDPILEQYRDKLFKLVSRHQAISVDYLQPQAYQHNLKSQYEQRLAPIGNWYRGIAYGTTLFLTVGVVAWLLLNQELFS</sequence>
<evidence type="ECO:0000313" key="3">
    <source>
        <dbReference type="EMBL" id="SHE43377.1"/>
    </source>
</evidence>
<feature type="domain" description="Type IV / VI secretion system DotU" evidence="2">
    <location>
        <begin position="80"/>
        <end position="232"/>
    </location>
</feature>
<keyword evidence="1" id="KW-1133">Transmembrane helix</keyword>
<dbReference type="Gene3D" id="1.25.40.590">
    <property type="entry name" value="Type IV / VI secretion system, DotU"/>
    <property type="match status" value="1"/>
</dbReference>
<evidence type="ECO:0000256" key="1">
    <source>
        <dbReference type="SAM" id="Phobius"/>
    </source>
</evidence>
<evidence type="ECO:0000313" key="4">
    <source>
        <dbReference type="Proteomes" id="UP000184159"/>
    </source>
</evidence>
<evidence type="ECO:0000259" key="2">
    <source>
        <dbReference type="Pfam" id="PF09850"/>
    </source>
</evidence>
<dbReference type="PANTHER" id="PTHR38033">
    <property type="entry name" value="MEMBRANE PROTEIN-RELATED"/>
    <property type="match status" value="1"/>
</dbReference>
<reference evidence="4" key="1">
    <citation type="submission" date="2016-11" db="EMBL/GenBank/DDBJ databases">
        <authorList>
            <person name="Varghese N."/>
            <person name="Submissions S."/>
        </authorList>
    </citation>
    <scope>NUCLEOTIDE SEQUENCE [LARGE SCALE GENOMIC DNA]</scope>
    <source>
        <strain evidence="4">DSM 21264</strain>
    </source>
</reference>
<keyword evidence="4" id="KW-1185">Reference proteome</keyword>
<dbReference type="PANTHER" id="PTHR38033:SF1">
    <property type="entry name" value="DOTU FAMILY TYPE IV_VI SECRETION SYSTEM PROTEIN"/>
    <property type="match status" value="1"/>
</dbReference>
<dbReference type="InterPro" id="IPR038522">
    <property type="entry name" value="T4/T6SS_DotU_sf"/>
</dbReference>
<accession>A0A1M4TGF1</accession>
<keyword evidence="1" id="KW-0472">Membrane</keyword>
<dbReference type="RefSeq" id="WP_072954682.1">
    <property type="nucleotide sequence ID" value="NZ_FQUH01000001.1"/>
</dbReference>
<dbReference type="Pfam" id="PF09850">
    <property type="entry name" value="DotU"/>
    <property type="match status" value="1"/>
</dbReference>
<protein>
    <submittedName>
        <fullName evidence="3">Type VI secretion system protein DotU</fullName>
    </submittedName>
</protein>
<keyword evidence="1" id="KW-0812">Transmembrane</keyword>